<dbReference type="GO" id="GO:0030425">
    <property type="term" value="C:dendrite"/>
    <property type="evidence" value="ECO:0007669"/>
    <property type="project" value="TreeGrafter"/>
</dbReference>
<gene>
    <name evidence="4" type="ORF">GEV33_010209</name>
</gene>
<keyword evidence="5" id="KW-1185">Reference proteome</keyword>
<dbReference type="NCBIfam" id="TIGR01549">
    <property type="entry name" value="HAD-SF-IA-v1"/>
    <property type="match status" value="1"/>
</dbReference>
<dbReference type="SMART" id="SM00213">
    <property type="entry name" value="UBQ"/>
    <property type="match status" value="1"/>
</dbReference>
<dbReference type="PANTHER" id="PTHR13109">
    <property type="entry name" value="NEUROCHONDRIN"/>
    <property type="match status" value="1"/>
</dbReference>
<evidence type="ECO:0000313" key="4">
    <source>
        <dbReference type="EMBL" id="KAH0812581.1"/>
    </source>
</evidence>
<evidence type="ECO:0000256" key="1">
    <source>
        <dbReference type="ARBA" id="ARBA00006927"/>
    </source>
</evidence>
<dbReference type="InterPro" id="IPR006439">
    <property type="entry name" value="HAD-SF_hydro_IA"/>
</dbReference>
<reference evidence="4" key="1">
    <citation type="journal article" date="2020" name="J Insects Food Feed">
        <title>The yellow mealworm (Tenebrio molitor) genome: a resource for the emerging insects as food and feed industry.</title>
        <authorList>
            <person name="Eriksson T."/>
            <person name="Andere A."/>
            <person name="Kelstrup H."/>
            <person name="Emery V."/>
            <person name="Picard C."/>
        </authorList>
    </citation>
    <scope>NUCLEOTIDE SEQUENCE</scope>
    <source>
        <strain evidence="4">Stoneville</strain>
        <tissue evidence="4">Whole head</tissue>
    </source>
</reference>
<dbReference type="SUPFAM" id="SSF54236">
    <property type="entry name" value="Ubiquitin-like"/>
    <property type="match status" value="1"/>
</dbReference>
<dbReference type="InterPro" id="IPR019956">
    <property type="entry name" value="Ubiquitin_dom"/>
</dbReference>
<dbReference type="NCBIfam" id="TIGR01509">
    <property type="entry name" value="HAD-SF-IA-v3"/>
    <property type="match status" value="1"/>
</dbReference>
<proteinExistence type="inferred from homology"/>
<dbReference type="InterPro" id="IPR016024">
    <property type="entry name" value="ARM-type_fold"/>
</dbReference>
<dbReference type="Pfam" id="PF05536">
    <property type="entry name" value="Neurochondrin"/>
    <property type="match status" value="2"/>
</dbReference>
<dbReference type="Gene3D" id="3.10.20.90">
    <property type="entry name" value="Phosphatidylinositol 3-kinase Catalytic Subunit, Chain A, domain 1"/>
    <property type="match status" value="1"/>
</dbReference>
<evidence type="ECO:0000259" key="3">
    <source>
        <dbReference type="PROSITE" id="PS50053"/>
    </source>
</evidence>
<dbReference type="PANTHER" id="PTHR13109:SF7">
    <property type="entry name" value="NEUROCHONDRIN"/>
    <property type="match status" value="1"/>
</dbReference>
<dbReference type="InterPro" id="IPR029071">
    <property type="entry name" value="Ubiquitin-like_domsf"/>
</dbReference>
<organism evidence="4 5">
    <name type="scientific">Tenebrio molitor</name>
    <name type="common">Yellow mealworm beetle</name>
    <dbReference type="NCBI Taxonomy" id="7067"/>
    <lineage>
        <taxon>Eukaryota</taxon>
        <taxon>Metazoa</taxon>
        <taxon>Ecdysozoa</taxon>
        <taxon>Arthropoda</taxon>
        <taxon>Hexapoda</taxon>
        <taxon>Insecta</taxon>
        <taxon>Pterygota</taxon>
        <taxon>Neoptera</taxon>
        <taxon>Endopterygota</taxon>
        <taxon>Coleoptera</taxon>
        <taxon>Polyphaga</taxon>
        <taxon>Cucujiformia</taxon>
        <taxon>Tenebrionidae</taxon>
        <taxon>Tenebrio</taxon>
    </lineage>
</organism>
<dbReference type="GO" id="GO:0048168">
    <property type="term" value="P:regulation of neuronal synaptic plasticity"/>
    <property type="evidence" value="ECO:0007669"/>
    <property type="project" value="TreeGrafter"/>
</dbReference>
<dbReference type="PRINTS" id="PR00348">
    <property type="entry name" value="UBIQUITIN"/>
</dbReference>
<dbReference type="InterPro" id="IPR000626">
    <property type="entry name" value="Ubiquitin-like_dom"/>
</dbReference>
<feature type="domain" description="Ubiquitin-like" evidence="3">
    <location>
        <begin position="906"/>
        <end position="967"/>
    </location>
</feature>
<reference evidence="4" key="2">
    <citation type="submission" date="2021-08" db="EMBL/GenBank/DDBJ databases">
        <authorList>
            <person name="Eriksson T."/>
        </authorList>
    </citation>
    <scope>NUCLEOTIDE SEQUENCE</scope>
    <source>
        <strain evidence="4">Stoneville</strain>
        <tissue evidence="4">Whole head</tissue>
    </source>
</reference>
<dbReference type="SUPFAM" id="SSF56784">
    <property type="entry name" value="HAD-like"/>
    <property type="match status" value="1"/>
</dbReference>
<dbReference type="Proteomes" id="UP000719412">
    <property type="component" value="Unassembled WGS sequence"/>
</dbReference>
<name>A0A8J6HDM8_TENMO</name>
<feature type="region of interest" description="Disordered" evidence="2">
    <location>
        <begin position="1124"/>
        <end position="1144"/>
    </location>
</feature>
<dbReference type="GO" id="GO:0031175">
    <property type="term" value="P:neuron projection development"/>
    <property type="evidence" value="ECO:0007669"/>
    <property type="project" value="TreeGrafter"/>
</dbReference>
<evidence type="ECO:0000313" key="5">
    <source>
        <dbReference type="Proteomes" id="UP000719412"/>
    </source>
</evidence>
<dbReference type="Gene3D" id="3.40.50.1000">
    <property type="entry name" value="HAD superfamily/HAD-like"/>
    <property type="match status" value="1"/>
</dbReference>
<dbReference type="PROSITE" id="PS50053">
    <property type="entry name" value="UBIQUITIN_2"/>
    <property type="match status" value="1"/>
</dbReference>
<dbReference type="InterPro" id="IPR008709">
    <property type="entry name" value="Neurochondrin"/>
</dbReference>
<dbReference type="EMBL" id="JABDTM020025930">
    <property type="protein sequence ID" value="KAH0812581.1"/>
    <property type="molecule type" value="Genomic_DNA"/>
</dbReference>
<dbReference type="InterPro" id="IPR023214">
    <property type="entry name" value="HAD_sf"/>
</dbReference>
<dbReference type="SUPFAM" id="SSF48371">
    <property type="entry name" value="ARM repeat"/>
    <property type="match status" value="1"/>
</dbReference>
<protein>
    <recommendedName>
        <fullName evidence="3">Ubiquitin-like domain-containing protein</fullName>
    </recommendedName>
</protein>
<comment type="similarity">
    <text evidence="1">Belongs to the neurochondrin family.</text>
</comment>
<sequence>MENRRKGISAILFDLDNTLIATRKADKQTCTKLFATVRRMRASARGLSCESKHVVVRPGVNDWNQLKIVRVIRDAQKLPNLESAETLGLALLAMAGQISDAVKKCINILKNTTSDTEKFAALFMVTKLVKGEERIEVMLVADAPGSFQPDRERSAKCGGSGYTGFCRLGSDQVPANVKRKDCNPVAKKAIFEAIGFDYIKRLLLTDDVPVDCPPSIYKSVALSILTVFCNEEELATHPEMIANVPVFLDIVQKADDEDLMSVGETYNCLKGIASFAPGQQALIDAGGVAKLSEIYSQGSFQSDEALNILAVLVNRLGSNSWDENNPQTFHTLLNKIAVDFETDHDKRKFELCQVLNALVFNCPKKIVASADKETWPMSLYKGLTDILQSKIGAQQRNPALILASSVLETLGVEWAMSDEEKPKQFFLLLIQLAAIEVRMQLDGKSLKAANAQRNLITACYIILELSINYISTDQLDLDQKEKQTLYTGLKGAFTAIINLLLKVAADKNKPAGEEKWFVYGTIRVLAAWLAQETSALRTQVYQLLPFILQVANESFNSHKARRVAEKAGIESESNAANSVDILRILLPGLCHLAVEDPARAIILKNQEDRVLYELLQFHWSIVHHKRPPVPRSERLKVLNQPKQELSPEVLAEMQDSRTAMISACNVLMNLTVLETKHVEESDVFNELLKFIFENLPELKDIPENLVLHGNLAVLGLLLLKQLSKKVKKNDFSICRYIQATIRFLWDAYIIDESNDPTALVVSMAYKEHWMEIMELWFLGMQTMSGVIAQIPWISEFAIESGWAEGIIQTLKKVKIGTLPPNVKSAYEDFLCHLVDANESVIDVLKKAEALRLAQLLWEKWAVPLDLAVAASKAYLRAFRKCPENLSMSLDAWRRLLWAQALGDQYNKFAVVTLTGEEKQIDVEPTDKIITIKEKLEEREGIPPEQQRLIHQGKQLKDDRTIESYKFKGEVYQLWLQLRYDHLALTADVQNLLHKLRQHYLVGLITNGTSRAQWEKIRRLHLEKYFDVVLVSGDLPWEKPHRKIFHVACEYLGVQPQQCIMVGDKLETDILGGSEANLGGTVWVPLANIEMGEEDPRPDYVLENVTDLPNLLPKNPKVPSFRQQFRGKVNMPDLDDGNSNSSDGS</sequence>
<accession>A0A8J6HDM8</accession>
<dbReference type="InterPro" id="IPR036412">
    <property type="entry name" value="HAD-like_sf"/>
</dbReference>
<comment type="caution">
    <text evidence="4">The sequence shown here is derived from an EMBL/GenBank/DDBJ whole genome shotgun (WGS) entry which is preliminary data.</text>
</comment>
<dbReference type="AlphaFoldDB" id="A0A8J6HDM8"/>
<dbReference type="Pfam" id="PF00702">
    <property type="entry name" value="Hydrolase"/>
    <property type="match status" value="1"/>
</dbReference>
<evidence type="ECO:0000256" key="2">
    <source>
        <dbReference type="SAM" id="MobiDB-lite"/>
    </source>
</evidence>